<dbReference type="RefSeq" id="WP_067975547.1">
    <property type="nucleotide sequence ID" value="NZ_CAJHKM010000002.1"/>
</dbReference>
<name>A0A120I9D4_9LACT</name>
<evidence type="ECO:0000259" key="1">
    <source>
        <dbReference type="Pfam" id="PF06054"/>
    </source>
</evidence>
<dbReference type="GeneID" id="92903869"/>
<dbReference type="Pfam" id="PF06054">
    <property type="entry name" value="CoiA_nuc"/>
    <property type="match status" value="1"/>
</dbReference>
<reference evidence="3 4" key="1">
    <citation type="journal article" date="2016" name="Genome Announc.">
        <title>Complete Genome Sequences of Aerococcus christensenii CCUG 28831T, Aerococcus sanguinicola CCUG 43001T, Aerococcus urinae CCUG 36881T, Aerococcus urinaeequi CCUG 28094T, Aerococcus urinaehominis CCUG 42038 BT, and Aerococcus viridans CCUG 4311T.</title>
        <authorList>
            <person name="Carkaci D."/>
            <person name="Dargis R."/>
            <person name="Nielsen X.C."/>
            <person name="Skovgaard O."/>
            <person name="Fuursted K."/>
            <person name="Christensen J.J."/>
        </authorList>
    </citation>
    <scope>NUCLEOTIDE SEQUENCE [LARGE SCALE GENOMIC DNA]</scope>
    <source>
        <strain evidence="3 4">CCUG43001</strain>
    </source>
</reference>
<evidence type="ECO:0000313" key="4">
    <source>
        <dbReference type="Proteomes" id="UP000069912"/>
    </source>
</evidence>
<dbReference type="KEGG" id="asan:AWM72_07300"/>
<reference evidence="4" key="2">
    <citation type="submission" date="2016-01" db="EMBL/GenBank/DDBJ databases">
        <title>Six Aerococcus type strain genome sequencing and assembly using PacBio and Illumina Hiseq.</title>
        <authorList>
            <person name="Carkaci D."/>
            <person name="Dargis R."/>
            <person name="Nielsen X.C."/>
            <person name="Skovgaard O."/>
            <person name="Fuursted K."/>
            <person name="Christensen J.J."/>
        </authorList>
    </citation>
    <scope>NUCLEOTIDE SEQUENCE [LARGE SCALE GENOMIC DNA]</scope>
    <source>
        <strain evidence="4">CCUG43001</strain>
    </source>
</reference>
<dbReference type="Pfam" id="PF25164">
    <property type="entry name" value="CoiA_N"/>
    <property type="match status" value="1"/>
</dbReference>
<dbReference type="Proteomes" id="UP000069912">
    <property type="component" value="Chromosome"/>
</dbReference>
<evidence type="ECO:0000313" key="3">
    <source>
        <dbReference type="EMBL" id="AMB94570.1"/>
    </source>
</evidence>
<evidence type="ECO:0008006" key="5">
    <source>
        <dbReference type="Google" id="ProtNLM"/>
    </source>
</evidence>
<sequence>MFFAHIENNQLIAASQVGTLESQPRFYCPTCHQQVNFCQPRRGRPYFAHQAKRSTGGGESDRHRASKEQMAEILRAGGYEVLTELPIDTIKRRADLCVDKRWVLEIQYAQMSAEEAGKRTSDYHLAGFNLLWLLGHQSPHFKLRPAYLKRLWPFLKPFAQLGLCLPYWHEEAADVRLYALDYYGRLGTVYRLSLPDYLALCQLTGWEEGFNFSQLIPKQAIHSLPPTYYQGRLLEILRRPSQSERRLLNCLYQVGLSLMDLPQILVLVTDKSLLTEEPFWLVLAYTYLVDQGFLTRDDLDQVLTWRPHPVFELALREAFLNHLFQSLPQFLKAGETMLE</sequence>
<organism evidence="3 4">
    <name type="scientific">Aerococcus sanguinicola</name>
    <dbReference type="NCBI Taxonomy" id="119206"/>
    <lineage>
        <taxon>Bacteria</taxon>
        <taxon>Bacillati</taxon>
        <taxon>Bacillota</taxon>
        <taxon>Bacilli</taxon>
        <taxon>Lactobacillales</taxon>
        <taxon>Aerococcaceae</taxon>
        <taxon>Aerococcus</taxon>
    </lineage>
</organism>
<protein>
    <recommendedName>
        <fullName evidence="5">Competence protein CoiA</fullName>
    </recommendedName>
</protein>
<feature type="domain" description="Competence protein CoiA-like N-terminal" evidence="2">
    <location>
        <begin position="17"/>
        <end position="53"/>
    </location>
</feature>
<dbReference type="AlphaFoldDB" id="A0A120I9D4"/>
<dbReference type="InterPro" id="IPR057253">
    <property type="entry name" value="CoiA-like_N"/>
</dbReference>
<dbReference type="InterPro" id="IPR010330">
    <property type="entry name" value="CoiA_nuc"/>
</dbReference>
<dbReference type="EMBL" id="CP014160">
    <property type="protein sequence ID" value="AMB94570.1"/>
    <property type="molecule type" value="Genomic_DNA"/>
</dbReference>
<proteinExistence type="predicted"/>
<evidence type="ECO:0000259" key="2">
    <source>
        <dbReference type="Pfam" id="PF25164"/>
    </source>
</evidence>
<keyword evidence="4" id="KW-1185">Reference proteome</keyword>
<accession>A0A120I9D4</accession>
<gene>
    <name evidence="3" type="ORF">AWM72_07300</name>
</gene>
<feature type="domain" description="Competence protein CoiA nuclease-like" evidence="1">
    <location>
        <begin position="59"/>
        <end position="171"/>
    </location>
</feature>